<evidence type="ECO:0000256" key="2">
    <source>
        <dbReference type="SAM" id="SignalP"/>
    </source>
</evidence>
<protein>
    <recommendedName>
        <fullName evidence="5">Secreted protein</fullName>
    </recommendedName>
</protein>
<accession>A0A5J6MRL9</accession>
<feature type="compositionally biased region" description="Polar residues" evidence="1">
    <location>
        <begin position="51"/>
        <end position="72"/>
    </location>
</feature>
<dbReference type="RefSeq" id="WP_151178809.1">
    <property type="nucleotide sequence ID" value="NZ_CP042906.1"/>
</dbReference>
<dbReference type="KEGG" id="htq:FRZ44_39900"/>
<feature type="signal peptide" evidence="2">
    <location>
        <begin position="1"/>
        <end position="27"/>
    </location>
</feature>
<keyword evidence="2" id="KW-0732">Signal</keyword>
<sequence length="72" mass="7388">MIRSSTLLRAFAFALLFGLAGANVAMAANASTDKPDKEQAPASDQHEAKTTTKAVTSDPTACTETTGNCVGN</sequence>
<gene>
    <name evidence="3" type="ORF">FRZ44_39900</name>
</gene>
<evidence type="ECO:0000313" key="4">
    <source>
        <dbReference type="Proteomes" id="UP000326202"/>
    </source>
</evidence>
<dbReference type="Proteomes" id="UP000326202">
    <property type="component" value="Chromosome"/>
</dbReference>
<dbReference type="AlphaFoldDB" id="A0A5J6MRL9"/>
<reference evidence="3 4" key="1">
    <citation type="submission" date="2019-08" db="EMBL/GenBank/DDBJ databases">
        <title>Hyperibacter terrae gen. nov., sp. nov. and Hyperibacter viscosus sp. nov., two new members in the family Rhodospirillaceae isolated from the rhizosphere of Hypericum perforatum.</title>
        <authorList>
            <person name="Noviana Z."/>
        </authorList>
    </citation>
    <scope>NUCLEOTIDE SEQUENCE [LARGE SCALE GENOMIC DNA]</scope>
    <source>
        <strain evidence="3 4">R5913</strain>
    </source>
</reference>
<organism evidence="3 4">
    <name type="scientific">Hypericibacter terrae</name>
    <dbReference type="NCBI Taxonomy" id="2602015"/>
    <lineage>
        <taxon>Bacteria</taxon>
        <taxon>Pseudomonadati</taxon>
        <taxon>Pseudomonadota</taxon>
        <taxon>Alphaproteobacteria</taxon>
        <taxon>Rhodospirillales</taxon>
        <taxon>Dongiaceae</taxon>
        <taxon>Hypericibacter</taxon>
    </lineage>
</organism>
<name>A0A5J6MRL9_9PROT</name>
<feature type="region of interest" description="Disordered" evidence="1">
    <location>
        <begin position="29"/>
        <end position="72"/>
    </location>
</feature>
<proteinExistence type="predicted"/>
<dbReference type="EMBL" id="CP042906">
    <property type="protein sequence ID" value="QEX18680.1"/>
    <property type="molecule type" value="Genomic_DNA"/>
</dbReference>
<evidence type="ECO:0000313" key="3">
    <source>
        <dbReference type="EMBL" id="QEX18680.1"/>
    </source>
</evidence>
<feature type="chain" id="PRO_5023894171" description="Secreted protein" evidence="2">
    <location>
        <begin position="28"/>
        <end position="72"/>
    </location>
</feature>
<evidence type="ECO:0008006" key="5">
    <source>
        <dbReference type="Google" id="ProtNLM"/>
    </source>
</evidence>
<keyword evidence="4" id="KW-1185">Reference proteome</keyword>
<feature type="compositionally biased region" description="Basic and acidic residues" evidence="1">
    <location>
        <begin position="33"/>
        <end position="50"/>
    </location>
</feature>
<evidence type="ECO:0000256" key="1">
    <source>
        <dbReference type="SAM" id="MobiDB-lite"/>
    </source>
</evidence>